<dbReference type="Proteomes" id="UP000029801">
    <property type="component" value="Chromosome"/>
</dbReference>
<feature type="transmembrane region" description="Helical" evidence="1">
    <location>
        <begin position="55"/>
        <end position="78"/>
    </location>
</feature>
<name>A0AAW3FL10_LACPN</name>
<dbReference type="AlphaFoldDB" id="A0AAW3FL10"/>
<keyword evidence="1" id="KW-1133">Transmembrane helix</keyword>
<sequence length="79" mass="8699">MVMQGGIMMKTDIILRVVLGLLFTCLGCFQIFAVRRYFRQLKLHGNAETSAFAPLALWSAFVIGLIFIFVGIAAGFGLI</sequence>
<protein>
    <recommendedName>
        <fullName evidence="4">Immunity protein</fullName>
    </recommendedName>
</protein>
<gene>
    <name evidence="2" type="ORF">CMPG5300_2535</name>
</gene>
<feature type="transmembrane region" description="Helical" evidence="1">
    <location>
        <begin position="13"/>
        <end position="34"/>
    </location>
</feature>
<accession>A0AAW3FL10</accession>
<evidence type="ECO:0000256" key="1">
    <source>
        <dbReference type="SAM" id="Phobius"/>
    </source>
</evidence>
<organism evidence="2 3">
    <name type="scientific">Lactiplantibacillus plantarum CMPG5300</name>
    <dbReference type="NCBI Taxonomy" id="1304889"/>
    <lineage>
        <taxon>Bacteria</taxon>
        <taxon>Bacillati</taxon>
        <taxon>Bacillota</taxon>
        <taxon>Bacilli</taxon>
        <taxon>Lactobacillales</taxon>
        <taxon>Lactobacillaceae</taxon>
        <taxon>Lactiplantibacillus</taxon>
    </lineage>
</organism>
<proteinExistence type="predicted"/>
<evidence type="ECO:0000313" key="2">
    <source>
        <dbReference type="EMBL" id="KGH41889.1"/>
    </source>
</evidence>
<reference evidence="2 3" key="1">
    <citation type="journal article" date="2014" name="Genome Announc.">
        <title>Draft Genome Sequence of Lactobacillus plantarum CMPG5300, a Human Vaginal Isolate.</title>
        <authorList>
            <person name="Malik S."/>
            <person name="Siezen R.J."/>
            <person name="Renckens B."/>
            <person name="Vaneechoutte M."/>
            <person name="Vanderleyden J."/>
            <person name="Lebeer S."/>
        </authorList>
    </citation>
    <scope>NUCLEOTIDE SEQUENCE [LARGE SCALE GENOMIC DNA]</scope>
    <source>
        <strain evidence="2 3">CMPG5300</strain>
    </source>
</reference>
<keyword evidence="1" id="KW-0812">Transmembrane</keyword>
<keyword evidence="1" id="KW-0472">Membrane</keyword>
<evidence type="ECO:0008006" key="4">
    <source>
        <dbReference type="Google" id="ProtNLM"/>
    </source>
</evidence>
<evidence type="ECO:0000313" key="3">
    <source>
        <dbReference type="Proteomes" id="UP000029801"/>
    </source>
</evidence>
<comment type="caution">
    <text evidence="2">The sequence shown here is derived from an EMBL/GenBank/DDBJ whole genome shotgun (WGS) entry which is preliminary data.</text>
</comment>
<dbReference type="EMBL" id="AXZV01000015">
    <property type="protein sequence ID" value="KGH41889.1"/>
    <property type="molecule type" value="Genomic_DNA"/>
</dbReference>